<evidence type="ECO:0000313" key="1">
    <source>
        <dbReference type="EMBL" id="MEJ8542603.1"/>
    </source>
</evidence>
<dbReference type="Proteomes" id="UP001369247">
    <property type="component" value="Unassembled WGS sequence"/>
</dbReference>
<organism evidence="1 2">
    <name type="scientific">Methanothermobacter wolfeii</name>
    <name type="common">Methanobacterium wolfei</name>
    <dbReference type="NCBI Taxonomy" id="145261"/>
    <lineage>
        <taxon>Archaea</taxon>
        <taxon>Methanobacteriati</taxon>
        <taxon>Methanobacteriota</taxon>
        <taxon>Methanomada group</taxon>
        <taxon>Methanobacteria</taxon>
        <taxon>Methanobacteriales</taxon>
        <taxon>Methanobacteriaceae</taxon>
        <taxon>Methanothermobacter</taxon>
    </lineage>
</organism>
<gene>
    <name evidence="1" type="primary">cdhB</name>
    <name evidence="1" type="ORF">U2150_03735</name>
</gene>
<keyword evidence="2" id="KW-1185">Reference proteome</keyword>
<dbReference type="InterPro" id="IPR003704">
    <property type="entry name" value="CdhB"/>
</dbReference>
<dbReference type="NCBIfam" id="TIGR00315">
    <property type="entry name" value="cdhB"/>
    <property type="match status" value="1"/>
</dbReference>
<dbReference type="PIRSF" id="PIRSF006035">
    <property type="entry name" value="CO_dh_b_ACDS_e"/>
    <property type="match status" value="1"/>
</dbReference>
<sequence length="169" mass="18731">MGWNPAHGGIKKASVWSPEMTALSIKKSRRPLFVIGSLLNSVPEITERVVKIVKRRGITVAATGGSASALKKAGLNDFNVIGAIEIVNNLKNPEWKGFDGKGNYDLVIFIGVPYYLGSQGLSTLKHFAPHIRTLTLCRYMHPNADMSFPNMEYEKWVKWLSELEGSLKT</sequence>
<reference evidence="1 2" key="1">
    <citation type="submission" date="2023-12" db="EMBL/GenBank/DDBJ databases">
        <title>Phenotypic and Genomic Characterization of Methanothermobacter wolfeii Strain BSEL, a CO2-Capturing Archaeon with Minimal Nutrient Requirements.</title>
        <authorList>
            <person name="Ale Enriquez F."/>
            <person name="Ahring B.K."/>
        </authorList>
    </citation>
    <scope>NUCLEOTIDE SEQUENCE [LARGE SCALE GENOMIC DNA]</scope>
    <source>
        <strain evidence="1 2">BSEL-1</strain>
    </source>
</reference>
<dbReference type="InterPro" id="IPR029035">
    <property type="entry name" value="DHS-like_NAD/FAD-binding_dom"/>
</dbReference>
<dbReference type="RefSeq" id="WP_283168547.1">
    <property type="nucleotide sequence ID" value="NZ_JASEII010000001.1"/>
</dbReference>
<comment type="caution">
    <text evidence="1">The sequence shown here is derived from an EMBL/GenBank/DDBJ whole genome shotgun (WGS) entry which is preliminary data.</text>
</comment>
<dbReference type="EMBL" id="JAXUHJ010000008">
    <property type="protein sequence ID" value="MEJ8542603.1"/>
    <property type="molecule type" value="Genomic_DNA"/>
</dbReference>
<dbReference type="Gene3D" id="3.40.50.1220">
    <property type="entry name" value="TPP-binding domain"/>
    <property type="match status" value="1"/>
</dbReference>
<accession>A0ABU8TU63</accession>
<protein>
    <submittedName>
        <fullName evidence="1">CO dehydrogenase/acetyl-CoA synthase complex subunit epsilon</fullName>
    </submittedName>
</protein>
<dbReference type="Pfam" id="PF02552">
    <property type="entry name" value="CO_dh"/>
    <property type="match status" value="1"/>
</dbReference>
<dbReference type="SUPFAM" id="SSF52467">
    <property type="entry name" value="DHS-like NAD/FAD-binding domain"/>
    <property type="match status" value="1"/>
</dbReference>
<name>A0ABU8TU63_METWO</name>
<evidence type="ECO:0000313" key="2">
    <source>
        <dbReference type="Proteomes" id="UP001369247"/>
    </source>
</evidence>
<proteinExistence type="predicted"/>